<keyword evidence="4" id="KW-0804">Transcription</keyword>
<organism evidence="9 10">
    <name type="scientific">Actinoplanes cyaneus</name>
    <dbReference type="NCBI Taxonomy" id="52696"/>
    <lineage>
        <taxon>Bacteria</taxon>
        <taxon>Bacillati</taxon>
        <taxon>Actinomycetota</taxon>
        <taxon>Actinomycetes</taxon>
        <taxon>Micromonosporales</taxon>
        <taxon>Micromonosporaceae</taxon>
        <taxon>Actinoplanes</taxon>
    </lineage>
</organism>
<dbReference type="PROSITE" id="PS50005">
    <property type="entry name" value="TPR"/>
    <property type="match status" value="1"/>
</dbReference>
<dbReference type="AlphaFoldDB" id="A0A919MB51"/>
<keyword evidence="10" id="KW-1185">Reference proteome</keyword>
<dbReference type="GO" id="GO:0006355">
    <property type="term" value="P:regulation of DNA-templated transcription"/>
    <property type="evidence" value="ECO:0007669"/>
    <property type="project" value="InterPro"/>
</dbReference>
<dbReference type="PROSITE" id="PS51755">
    <property type="entry name" value="OMPR_PHOB"/>
    <property type="match status" value="1"/>
</dbReference>
<dbReference type="Pfam" id="PF00486">
    <property type="entry name" value="Trans_reg_C"/>
    <property type="match status" value="1"/>
</dbReference>
<dbReference type="Gene3D" id="3.40.50.300">
    <property type="entry name" value="P-loop containing nucleotide triphosphate hydrolases"/>
    <property type="match status" value="1"/>
</dbReference>
<evidence type="ECO:0000256" key="1">
    <source>
        <dbReference type="ARBA" id="ARBA00005820"/>
    </source>
</evidence>
<dbReference type="InterPro" id="IPR036388">
    <property type="entry name" value="WH-like_DNA-bd_sf"/>
</dbReference>
<dbReference type="Gene3D" id="1.25.40.10">
    <property type="entry name" value="Tetratricopeptide repeat domain"/>
    <property type="match status" value="3"/>
</dbReference>
<dbReference type="EMBL" id="BOMH01000059">
    <property type="protein sequence ID" value="GID69259.1"/>
    <property type="molecule type" value="Genomic_DNA"/>
</dbReference>
<comment type="caution">
    <text evidence="9">The sequence shown here is derived from an EMBL/GenBank/DDBJ whole genome shotgun (WGS) entry which is preliminary data.</text>
</comment>
<gene>
    <name evidence="9" type="primary">afsR</name>
    <name evidence="9" type="ORF">Acy02nite_71400</name>
</gene>
<dbReference type="InterPro" id="IPR011990">
    <property type="entry name" value="TPR-like_helical_dom_sf"/>
</dbReference>
<name>A0A919MB51_9ACTN</name>
<dbReference type="Gene3D" id="1.10.8.430">
    <property type="entry name" value="Helical domain of apoptotic protease-activating factors"/>
    <property type="match status" value="1"/>
</dbReference>
<keyword evidence="3 6" id="KW-0238">DNA-binding</keyword>
<dbReference type="CDD" id="cd15831">
    <property type="entry name" value="BTAD"/>
    <property type="match status" value="1"/>
</dbReference>
<protein>
    <submittedName>
        <fullName evidence="9">Regulatory protein AfsR</fullName>
    </submittedName>
</protein>
<dbReference type="SMART" id="SM00028">
    <property type="entry name" value="TPR"/>
    <property type="match status" value="4"/>
</dbReference>
<dbReference type="GO" id="GO:0003677">
    <property type="term" value="F:DNA binding"/>
    <property type="evidence" value="ECO:0007669"/>
    <property type="project" value="UniProtKB-UniRule"/>
</dbReference>
<dbReference type="SUPFAM" id="SSF48452">
    <property type="entry name" value="TPR-like"/>
    <property type="match status" value="2"/>
</dbReference>
<evidence type="ECO:0000256" key="5">
    <source>
        <dbReference type="PROSITE-ProRule" id="PRU00339"/>
    </source>
</evidence>
<dbReference type="Pfam" id="PF03704">
    <property type="entry name" value="BTAD"/>
    <property type="match status" value="1"/>
</dbReference>
<dbReference type="GO" id="GO:0000160">
    <property type="term" value="P:phosphorelay signal transduction system"/>
    <property type="evidence" value="ECO:0007669"/>
    <property type="project" value="InterPro"/>
</dbReference>
<feature type="repeat" description="TPR" evidence="5">
    <location>
        <begin position="862"/>
        <end position="895"/>
    </location>
</feature>
<feature type="region of interest" description="Disordered" evidence="7">
    <location>
        <begin position="256"/>
        <end position="304"/>
    </location>
</feature>
<dbReference type="Pfam" id="PF13181">
    <property type="entry name" value="TPR_8"/>
    <property type="match status" value="1"/>
</dbReference>
<evidence type="ECO:0000256" key="2">
    <source>
        <dbReference type="ARBA" id="ARBA00023015"/>
    </source>
</evidence>
<dbReference type="PRINTS" id="PR00364">
    <property type="entry name" value="DISEASERSIST"/>
</dbReference>
<evidence type="ECO:0000256" key="4">
    <source>
        <dbReference type="ARBA" id="ARBA00023163"/>
    </source>
</evidence>
<evidence type="ECO:0000313" key="10">
    <source>
        <dbReference type="Proteomes" id="UP000619479"/>
    </source>
</evidence>
<dbReference type="InterPro" id="IPR027417">
    <property type="entry name" value="P-loop_NTPase"/>
</dbReference>
<evidence type="ECO:0000256" key="6">
    <source>
        <dbReference type="PROSITE-ProRule" id="PRU01091"/>
    </source>
</evidence>
<dbReference type="SMART" id="SM00862">
    <property type="entry name" value="Trans_reg_C"/>
    <property type="match status" value="1"/>
</dbReference>
<dbReference type="InterPro" id="IPR042197">
    <property type="entry name" value="Apaf_helical"/>
</dbReference>
<dbReference type="InterPro" id="IPR005158">
    <property type="entry name" value="BTAD"/>
</dbReference>
<evidence type="ECO:0000259" key="8">
    <source>
        <dbReference type="PROSITE" id="PS51755"/>
    </source>
</evidence>
<accession>A0A919MB51</accession>
<evidence type="ECO:0000256" key="7">
    <source>
        <dbReference type="SAM" id="MobiDB-lite"/>
    </source>
</evidence>
<dbReference type="InterPro" id="IPR001867">
    <property type="entry name" value="OmpR/PhoB-type_DNA-bd"/>
</dbReference>
<dbReference type="SMART" id="SM01043">
    <property type="entry name" value="BTAD"/>
    <property type="match status" value="1"/>
</dbReference>
<evidence type="ECO:0000256" key="3">
    <source>
        <dbReference type="ARBA" id="ARBA00023125"/>
    </source>
</evidence>
<feature type="domain" description="OmpR/PhoB-type" evidence="8">
    <location>
        <begin position="5"/>
        <end position="104"/>
    </location>
</feature>
<dbReference type="Proteomes" id="UP000619479">
    <property type="component" value="Unassembled WGS sequence"/>
</dbReference>
<dbReference type="SMART" id="SM00382">
    <property type="entry name" value="AAA"/>
    <property type="match status" value="1"/>
</dbReference>
<dbReference type="PANTHER" id="PTHR35807">
    <property type="entry name" value="TRANSCRIPTIONAL REGULATOR REDD-RELATED"/>
    <property type="match status" value="1"/>
</dbReference>
<dbReference type="SUPFAM" id="SSF46894">
    <property type="entry name" value="C-terminal effector domain of the bipartite response regulators"/>
    <property type="match status" value="1"/>
</dbReference>
<feature type="DNA-binding region" description="OmpR/PhoB-type" evidence="6">
    <location>
        <begin position="5"/>
        <end position="104"/>
    </location>
</feature>
<dbReference type="InterPro" id="IPR019734">
    <property type="entry name" value="TPR_rpt"/>
</dbReference>
<dbReference type="InterPro" id="IPR051677">
    <property type="entry name" value="AfsR-DnrI-RedD_regulator"/>
</dbReference>
<dbReference type="InterPro" id="IPR016032">
    <property type="entry name" value="Sig_transdc_resp-reg_C-effctor"/>
</dbReference>
<dbReference type="InterPro" id="IPR003593">
    <property type="entry name" value="AAA+_ATPase"/>
</dbReference>
<dbReference type="Gene3D" id="1.10.10.10">
    <property type="entry name" value="Winged helix-like DNA-binding domain superfamily/Winged helix DNA-binding domain"/>
    <property type="match status" value="1"/>
</dbReference>
<dbReference type="SUPFAM" id="SSF52540">
    <property type="entry name" value="P-loop containing nucleoside triphosphate hydrolases"/>
    <property type="match status" value="1"/>
</dbReference>
<keyword evidence="2" id="KW-0805">Transcription regulation</keyword>
<evidence type="ECO:0000313" key="9">
    <source>
        <dbReference type="EMBL" id="GID69259.1"/>
    </source>
</evidence>
<reference evidence="9" key="1">
    <citation type="submission" date="2021-01" db="EMBL/GenBank/DDBJ databases">
        <title>Whole genome shotgun sequence of Actinoplanes cyaneus NBRC 14990.</title>
        <authorList>
            <person name="Komaki H."/>
            <person name="Tamura T."/>
        </authorList>
    </citation>
    <scope>NUCLEOTIDE SEQUENCE</scope>
    <source>
        <strain evidence="9">NBRC 14990</strain>
    </source>
</reference>
<dbReference type="PANTHER" id="PTHR35807:SF1">
    <property type="entry name" value="TRANSCRIPTIONAL REGULATOR REDD"/>
    <property type="match status" value="1"/>
</dbReference>
<comment type="similarity">
    <text evidence="1">Belongs to the AfsR/DnrI/RedD regulatory family.</text>
</comment>
<sequence length="958" mass="103528">MRAGVIIRRVAAGVTFGVLGPVEAWADGHRLPLGTPQQRTILAVILLNEGSVTSTGELAAALWAEDPPAGAVKTIRTYVSRLRAVLEPGGETIESVARGYLLRPGADRFDLARLRSLTAGLDSRVPAPDRADRAREALAIFRGEPLAGLNGSWADIHRARLSDLRAATYETLFAAELEIGLHAGVIAEIPAVISQFPFREKLRELQILALHRAGLRAAALSAYREVHQLLDQELGVEPMAALQDLHQRILRNDPELLPQPETAPEPVQPDVPESSRPATPAPRERTAPRSRPAQLPAAPTLFTGRDDELRRADQVLEAAGQRLAVVVFTGMGGVGKTSTALYWAHRLADRYGDGQLYTDLRGYGPGGDPLSPDAVLGSFLQSLGVPPADVPEGVEARAATFRSLVADRSMLLLLDNAATADQVLDLLPGSGRSLVIVTSRGTLPALVVRTAAPLIPLQPPDQDEALALFAARVGADRVRAEPTAAHDIVELCGRLPLALAVVAARAAAAAHLPLAAVADELRSTHGTLSAFHLPDEVFDPRAVFSWSYQAIGEEPAEAFRRLCLHPGPDLNVEVAASMLARPPAETRRLLADLVTAALVTEHVPGRWKIHDLLRAYGDELARDLDHPQQRRATLQRLLDYYLHAGRISDSRLFKRQESDGGEEPLPGVVLTDAEPTAWFADEHLALLSALDLAAREGFDRQAWQLSWVVRDYLNRQGLWHHVQMSQSAGLAAAIRGGQPAAEARARWGVAFAASNMGSYEEAHVQLRHALALYEQLGDRDGVERTRLFTAGVLDLQGRWQEALEQFRALLALHPPGSDPTARARILIGVSWSNTELGRFAEAITDAREVIGMGAELHPFRVADTWDTIGRAQAGLGDLDEATDSYRRAVDLYLEHKAPVWAAQSLRHLGDALGAADRVPEAEKAYREALTLVDNTAGPQAAQLGAELELLLSGLTGRG</sequence>
<keyword evidence="5" id="KW-0802">TPR repeat</keyword>
<proteinExistence type="inferred from homology"/>